<feature type="compositionally biased region" description="Basic and acidic residues" evidence="1">
    <location>
        <begin position="139"/>
        <end position="172"/>
    </location>
</feature>
<gene>
    <name evidence="2" type="primary">LOC125528819</name>
</gene>
<evidence type="ECO:0000313" key="2">
    <source>
        <dbReference type="EnsemblPlants" id="TuG1812S0001176500.01.T01.s_cds12234"/>
    </source>
</evidence>
<name>A0A8R7VA55_TRIUA</name>
<feature type="region of interest" description="Disordered" evidence="1">
    <location>
        <begin position="139"/>
        <end position="178"/>
    </location>
</feature>
<dbReference type="EnsemblPlants" id="TuG1812S0001176500.01.T01">
    <property type="protein sequence ID" value="TuG1812S0001176500.01.T01.s_cds12234"/>
    <property type="gene ID" value="TuG1812S0001176500.01"/>
</dbReference>
<feature type="compositionally biased region" description="Basic and acidic residues" evidence="1">
    <location>
        <begin position="1"/>
        <end position="20"/>
    </location>
</feature>
<keyword evidence="3" id="KW-1185">Reference proteome</keyword>
<accession>A0A8R7VA55</accession>
<evidence type="ECO:0000313" key="3">
    <source>
        <dbReference type="Proteomes" id="UP000015106"/>
    </source>
</evidence>
<organism evidence="2 3">
    <name type="scientific">Triticum urartu</name>
    <name type="common">Red wild einkorn</name>
    <name type="synonym">Crithodium urartu</name>
    <dbReference type="NCBI Taxonomy" id="4572"/>
    <lineage>
        <taxon>Eukaryota</taxon>
        <taxon>Viridiplantae</taxon>
        <taxon>Streptophyta</taxon>
        <taxon>Embryophyta</taxon>
        <taxon>Tracheophyta</taxon>
        <taxon>Spermatophyta</taxon>
        <taxon>Magnoliopsida</taxon>
        <taxon>Liliopsida</taxon>
        <taxon>Poales</taxon>
        <taxon>Poaceae</taxon>
        <taxon>BOP clade</taxon>
        <taxon>Pooideae</taxon>
        <taxon>Triticodae</taxon>
        <taxon>Triticeae</taxon>
        <taxon>Triticinae</taxon>
        <taxon>Triticum</taxon>
    </lineage>
</organism>
<dbReference type="Gramene" id="TuG1812S0001176500.01.T01">
    <property type="protein sequence ID" value="TuG1812S0001176500.01.T01.s_cds12234"/>
    <property type="gene ID" value="TuG1812S0001176500.01"/>
</dbReference>
<reference evidence="3" key="1">
    <citation type="journal article" date="2013" name="Nature">
        <title>Draft genome of the wheat A-genome progenitor Triticum urartu.</title>
        <authorList>
            <person name="Ling H.Q."/>
            <person name="Zhao S."/>
            <person name="Liu D."/>
            <person name="Wang J."/>
            <person name="Sun H."/>
            <person name="Zhang C."/>
            <person name="Fan H."/>
            <person name="Li D."/>
            <person name="Dong L."/>
            <person name="Tao Y."/>
            <person name="Gao C."/>
            <person name="Wu H."/>
            <person name="Li Y."/>
            <person name="Cui Y."/>
            <person name="Guo X."/>
            <person name="Zheng S."/>
            <person name="Wang B."/>
            <person name="Yu K."/>
            <person name="Liang Q."/>
            <person name="Yang W."/>
            <person name="Lou X."/>
            <person name="Chen J."/>
            <person name="Feng M."/>
            <person name="Jian J."/>
            <person name="Zhang X."/>
            <person name="Luo G."/>
            <person name="Jiang Y."/>
            <person name="Liu J."/>
            <person name="Wang Z."/>
            <person name="Sha Y."/>
            <person name="Zhang B."/>
            <person name="Wu H."/>
            <person name="Tang D."/>
            <person name="Shen Q."/>
            <person name="Xue P."/>
            <person name="Zou S."/>
            <person name="Wang X."/>
            <person name="Liu X."/>
            <person name="Wang F."/>
            <person name="Yang Y."/>
            <person name="An X."/>
            <person name="Dong Z."/>
            <person name="Zhang K."/>
            <person name="Zhang X."/>
            <person name="Luo M.C."/>
            <person name="Dvorak J."/>
            <person name="Tong Y."/>
            <person name="Wang J."/>
            <person name="Yang H."/>
            <person name="Li Z."/>
            <person name="Wang D."/>
            <person name="Zhang A."/>
            <person name="Wang J."/>
        </authorList>
    </citation>
    <scope>NUCLEOTIDE SEQUENCE</scope>
    <source>
        <strain evidence="3">cv. G1812</strain>
    </source>
</reference>
<sequence length="178" mass="18567">MDASSDAKRPCVGNRGEHAGKRALVRPGALSTHLPEQADGLLAEPRLAAPADHRVPGNHILLRHAPEQPEGLLGHPVLQEPRDERGVGDDVRLAGVPERALGLPHGAHLGVVVDEGAAHEDDGAEAGLGGAGVELRADARVAQRGGRTEDRAEGELVRRRDAVREHAGEEGHGVAVPA</sequence>
<dbReference type="Proteomes" id="UP000015106">
    <property type="component" value="Unassembled WGS sequence"/>
</dbReference>
<evidence type="ECO:0000256" key="1">
    <source>
        <dbReference type="SAM" id="MobiDB-lite"/>
    </source>
</evidence>
<feature type="region of interest" description="Disordered" evidence="1">
    <location>
        <begin position="1"/>
        <end position="37"/>
    </location>
</feature>
<protein>
    <submittedName>
        <fullName evidence="2">Uncharacterized protein</fullName>
    </submittedName>
</protein>
<dbReference type="AlphaFoldDB" id="A0A8R7VA55"/>
<reference evidence="2" key="2">
    <citation type="submission" date="2022-06" db="UniProtKB">
        <authorList>
            <consortium name="EnsemblPlants"/>
        </authorList>
    </citation>
    <scope>IDENTIFICATION</scope>
</reference>
<proteinExistence type="predicted"/>